<dbReference type="PANTHER" id="PTHR45657:SF1">
    <property type="entry name" value="CRAL-TRIO DOMAIN-CONTAINING PROTEIN YKL091C-RELATED"/>
    <property type="match status" value="1"/>
</dbReference>
<dbReference type="AlphaFoldDB" id="A0A2R5GB82"/>
<sequence>MDPAPTQFENDGPMIESADCEDEMQDALDDVNDEDSSLRQLSADIPDSDTKGIEELLQALSGAFDESLTDAECPKKWFDATDNHRKEAIRQWKESLKWRRENDIDKILSKPQGNFFRIKSLFPHAWFGNDADDNLVTLERFSDVRKNVDALKKAGITAEDFAAHCVFLNEFWIKNRLTRTGRLNKIVDIKDVGLAQLTREVINYFQPMNHAMQQYPELIVNIYVVNASLSFRFIWAAVKPFLAKKTTEKIHFPSGSNEKLKALLRSLMDPSILPEEYGGTFTGELHDTALERSTAAIVRKLNRDAGVDSPGDWAPDETFA</sequence>
<proteinExistence type="predicted"/>
<dbReference type="InterPro" id="IPR036865">
    <property type="entry name" value="CRAL-TRIO_dom_sf"/>
</dbReference>
<dbReference type="SUPFAM" id="SSF46938">
    <property type="entry name" value="CRAL/TRIO N-terminal domain"/>
    <property type="match status" value="1"/>
</dbReference>
<dbReference type="InterPro" id="IPR051026">
    <property type="entry name" value="PI/PC_transfer"/>
</dbReference>
<dbReference type="InterPro" id="IPR036273">
    <property type="entry name" value="CRAL/TRIO_N_dom_sf"/>
</dbReference>
<evidence type="ECO:0000313" key="2">
    <source>
        <dbReference type="EMBL" id="GBG27855.1"/>
    </source>
</evidence>
<dbReference type="SMART" id="SM00516">
    <property type="entry name" value="SEC14"/>
    <property type="match status" value="1"/>
</dbReference>
<evidence type="ECO:0000313" key="3">
    <source>
        <dbReference type="Proteomes" id="UP000241890"/>
    </source>
</evidence>
<dbReference type="Gene3D" id="3.40.525.10">
    <property type="entry name" value="CRAL-TRIO lipid binding domain"/>
    <property type="match status" value="1"/>
</dbReference>
<organism evidence="2 3">
    <name type="scientific">Hondaea fermentalgiana</name>
    <dbReference type="NCBI Taxonomy" id="2315210"/>
    <lineage>
        <taxon>Eukaryota</taxon>
        <taxon>Sar</taxon>
        <taxon>Stramenopiles</taxon>
        <taxon>Bigyra</taxon>
        <taxon>Labyrinthulomycetes</taxon>
        <taxon>Thraustochytrida</taxon>
        <taxon>Thraustochytriidae</taxon>
        <taxon>Hondaea</taxon>
    </lineage>
</organism>
<comment type="caution">
    <text evidence="2">The sequence shown here is derived from an EMBL/GenBank/DDBJ whole genome shotgun (WGS) entry which is preliminary data.</text>
</comment>
<feature type="domain" description="CRAL-TRIO" evidence="1">
    <location>
        <begin position="118"/>
        <end position="285"/>
    </location>
</feature>
<dbReference type="SUPFAM" id="SSF52087">
    <property type="entry name" value="CRAL/TRIO domain"/>
    <property type="match status" value="1"/>
</dbReference>
<gene>
    <name evidence="2" type="ORF">FCC1311_091671</name>
</gene>
<dbReference type="EMBL" id="BEYU01000036">
    <property type="protein sequence ID" value="GBG27855.1"/>
    <property type="molecule type" value="Genomic_DNA"/>
</dbReference>
<dbReference type="CDD" id="cd00170">
    <property type="entry name" value="SEC14"/>
    <property type="match status" value="1"/>
</dbReference>
<dbReference type="PROSITE" id="PS50191">
    <property type="entry name" value="CRAL_TRIO"/>
    <property type="match status" value="1"/>
</dbReference>
<dbReference type="Pfam" id="PF00650">
    <property type="entry name" value="CRAL_TRIO"/>
    <property type="match status" value="1"/>
</dbReference>
<dbReference type="PANTHER" id="PTHR45657">
    <property type="entry name" value="CRAL-TRIO DOMAIN-CONTAINING PROTEIN YKL091C-RELATED"/>
    <property type="match status" value="1"/>
</dbReference>
<accession>A0A2R5GB82</accession>
<dbReference type="InterPro" id="IPR001251">
    <property type="entry name" value="CRAL-TRIO_dom"/>
</dbReference>
<name>A0A2R5GB82_9STRA</name>
<protein>
    <submittedName>
        <fullName evidence="2">Phosphatidylinositol/phosphatidylcholine transfer protein SFH9</fullName>
    </submittedName>
</protein>
<dbReference type="Proteomes" id="UP000241890">
    <property type="component" value="Unassembled WGS sequence"/>
</dbReference>
<dbReference type="OrthoDB" id="1434354at2759"/>
<evidence type="ECO:0000259" key="1">
    <source>
        <dbReference type="PROSITE" id="PS50191"/>
    </source>
</evidence>
<keyword evidence="3" id="KW-1185">Reference proteome</keyword>
<dbReference type="InParanoid" id="A0A2R5GB82"/>
<reference evidence="2 3" key="1">
    <citation type="submission" date="2017-12" db="EMBL/GenBank/DDBJ databases">
        <title>Sequencing, de novo assembly and annotation of complete genome of a new Thraustochytrid species, strain FCC1311.</title>
        <authorList>
            <person name="Sedici K."/>
            <person name="Godart F."/>
            <person name="Aiese Cigliano R."/>
            <person name="Sanseverino W."/>
            <person name="Barakat M."/>
            <person name="Ortet P."/>
            <person name="Marechal E."/>
            <person name="Cagnac O."/>
            <person name="Amato A."/>
        </authorList>
    </citation>
    <scope>NUCLEOTIDE SEQUENCE [LARGE SCALE GENOMIC DNA]</scope>
</reference>